<gene>
    <name evidence="9" type="ORF">SAMN04490182_5654</name>
</gene>
<dbReference type="Pfam" id="PF05860">
    <property type="entry name" value="TPS"/>
    <property type="match status" value="1"/>
</dbReference>
<feature type="region of interest" description="Disordered" evidence="6">
    <location>
        <begin position="1619"/>
        <end position="1641"/>
    </location>
</feature>
<dbReference type="RefSeq" id="WP_231998937.1">
    <property type="nucleotide sequence ID" value="NZ_LT629753.1"/>
</dbReference>
<evidence type="ECO:0000256" key="6">
    <source>
        <dbReference type="SAM" id="MobiDB-lite"/>
    </source>
</evidence>
<dbReference type="InterPro" id="IPR011050">
    <property type="entry name" value="Pectin_lyase_fold/virulence"/>
</dbReference>
<evidence type="ECO:0000313" key="9">
    <source>
        <dbReference type="EMBL" id="SDT59455.1"/>
    </source>
</evidence>
<sequence length="2867" mass="295699">MDARPATALKSLTQRGLALILANALFWQPLLAQADGIAVSGPGTTLGQAGNGVPVVNIATPNGSGLSHNQFKDYNVGPNGVILNNATGAVQSTQLGGIIVGNPNLKGGAANVILNEVNGGSPSQLRGYTEVAGQSAKVIVANPYGISCNGCGFINTPNVTLTTGKPVIDKVGRLDHYQVDGGAVTIDGQGLNASNVDRFEIITRTAKINAKINARQLTVIAGRNDVDAQSLKTTVRADDGSAKPELAIDSSALGGMYAGAIKLVGTEAGVGVKLDGTLAASGGDIQLDANGHLSMAQAAASGAVDIKAASLETKGAVYAGTRLKAQTTKGTLKNSKTLAARDSITLASNGQLTNTGIIEAGVNADNTRNAVGDVQLDGQNISNTGTVIANRTLTATATQVDNQGGTLSARQALNITADNVDNRNKGQLLSDGAQTLTVSGLLDNSQGGIIDSTGAFTLHGNRLDNSAGNLTGGGSITLDLLGDLINRNGKLASVGPLLVQRAAHIDNQGGKLASQGLLTLFANSIDNQNKGTLAANGGLAITTTGLLQNGADGLIHSEQGGLNITAGTLDNNGGRIAAKAGNAVVDAINFNNGNGALFAGSGVSLTGVNVDNGGEIAGNRIDVNLRGTLTNRGLIESATTLDVESAGLTNSGQMRALGTTGKTRYAIGGVLNNSGSLDTANDQLSLAANTFQNTGGKVLHVGTGVLDLSGISLDDVGGSLVTNGDLTLDKTNWTNSTAIQAGRLTVNVDNLKQTATGQLLGTRSLVGKGLDWSVGGAVASQGSLDLTVDNLLNDHGLIFSGGDMNLRVDRLKNLGATLYAMGNLRVDRDGQGTAATSIINSSGTIESERNLILAASTIQNIRTVLNTESGIYSASITPTACIKYVTGGDCDGGKQNHPFQITVRDHFIVSDATPASSITSGGDMLLSGGDLLNSSSSIAAGGAMTVRVNQLSNVGLVTHDTQYDRIFTSARERKPGGWYREAAAFTQRYAAGQNMDGVEAGLASFIGKMESEKTDLSKTTQLMVPDQSYAAVIQAGGAVDVHAQNGIDNSVVNRGYTYVGSGANTTKPGFSTEVKLNSQLPPDLTQQQVNPLSLPGFDLPTGQNSLFHLNDGKGATGLPTSQFAASPHKYLIETNPLFTDMRQFLGSDYMLTRLGYDPETAQRRLGDGFYEQRLIQQAVLARTGQRFIDGQTSDADLFKHLMDNAISSKTALNLSVGVSLTAEQVAALTHDIVWLENATVAGQEVLVPVLYLAQANNRLAPNGALITGSDVNLITGSNLNNAGTLRATGSLLANVGGNLANSGLMQAGGRLDVLAGDNLSNRAGGVISAGNVNLAAGADLLNERSVTTHESASSYRTERSDFVDSAARIESANDLALKAGGNFNNVGGVLKSGADMAVQAKGDVNITASKSLDSGAIGTRSNFTTIAQQGSVVEAGRDLHVVGGRDISAVASQVEAKRDVNLIATRDLNAIAAANEQHSTSNSKKVKSIEDHVQQVSSVIKAGGDATLSAGQNLQLVASQVNAGNEAYLVSGKNLDLKAAANQDYSFYSKTKKTSQGKKFRLDETSAVNNVGSLVSAGTNSTVVAGENLLLAGSAVTAEKGATQLAAGQDVSILAVTNSDSARHERKESKSSWGGLKSSKVQDKVDEKRTTALGSMVSGETVTVAAKRDATVTGSNLVSTGDLAVQAGRDLTIDAAQNTFARTDMHKEKNRDLTGVLTGNKLGLDDMTGNQKLYINSSKHNGTANEMTLTGSTIGSSAGNVSLTAGRELKVVASDLVSTKNMELSGADVTVTSGMETASQTSKDSSKSLAVGRVVGGMIVDTATSMRDAAKASRSADDPRLKAVKIAQAALAAYNLNNQMGDLANKINGNDDTSGGSSGSMIKIGTELANTRTKSSNEYAAQTAHQSSLNAGGKLSIIAAGDAPGTAGDLLITGSTLKAGDTLLSAKNNILMQSAQNTTDRKNDGSRNRTAIGVSFNIGEQNGFTLDLGAQIAKNLGSGSSVTQVNTTLDTGSLVLRSGQDTSLIGAQVRADRIDADIGGNLNILSRQDSETSKSKQNSAGFGASICIPPFCLGSTVSASANLAASKMNSDYQAVTDQSGFFAGKDGYDINVGKTTTLQGAVIASEASADKNRLSTDRLLVSDIKNKSEIKSQSAGVSVSGSYGGGVGTLKPGPLYGMALNDSDHSHTRSAVSEGTIVVRNPAGASDLVGLNRDTANANQRLDKPDEKAMQERMDLLKSSMELTKGIGDAIADARIKAANDPNSDVNKATRQKLIEDGIANPTQAQISQRAQQDYGVGSSFQKASQAVTAVVQAAMGGSVGGALAGAAAPYLAQTVKKMTDDDPDANLMAHAVLGAVLAKAGGNSALSGAVGAVAAEGTARLIKESMYGDVSNENLSEGQKQTISSLATLAGGLSGSLSGKGALDAVAAAQVGKNAVENNQLSILERPLLDKKQQQYKANCSGDAAATANCMGLADDIDALRKKGSSVLQNDRFEATDFIPTIEDVVSPGKVVSCAVSGNGYCVVTNKVIKTDLGDEWALQPATNAQAIAGGADQTASDKETTRLLKARSDELVAAGCGGMGPISIGCQTYTAFGGTRLLGEQTTEQRVLWGSQAILNSLGLVGVVFSSAGKTVIAEAEKATSGSKSLKTELTLVPEQNFTLRGGAQFVESPVIQPNTTVRLTGDVTLKTGVIVPKGSVVTVSDDVMKVVEPGGASSIRSYDKNVSQPLLLTDSPAKSFTLDDVRNLTGREKWEAGETYIQQLYGSTGQRYYPVPGTGGRYVDAPVDMQNSIISANEVKTYQRGITATGKLNEVPLTGKLYDQIEKDLYLRDVVKGYQPRWIFLEAPPAENLSRILKLNKIDVIIHN</sequence>
<dbReference type="Pfam" id="PF13332">
    <property type="entry name" value="Fil_haemagg_2"/>
    <property type="match status" value="5"/>
</dbReference>
<feature type="signal peptide" evidence="7">
    <location>
        <begin position="1"/>
        <end position="34"/>
    </location>
</feature>
<comment type="similarity">
    <text evidence="5">In the N-terminal section; belongs to the CdiA toxin family.</text>
</comment>
<evidence type="ECO:0000259" key="8">
    <source>
        <dbReference type="SMART" id="SM00912"/>
    </source>
</evidence>
<name>A0ABY0V2S7_PSECE</name>
<feature type="compositionally biased region" description="Basic and acidic residues" evidence="6">
    <location>
        <begin position="1621"/>
        <end position="1630"/>
    </location>
</feature>
<keyword evidence="2" id="KW-0800">Toxin</keyword>
<accession>A0ABY0V2S7</accession>
<dbReference type="Pfam" id="PF04829">
    <property type="entry name" value="PT-VENN"/>
    <property type="match status" value="1"/>
</dbReference>
<dbReference type="SUPFAM" id="SSF51126">
    <property type="entry name" value="Pectin lyase-like"/>
    <property type="match status" value="1"/>
</dbReference>
<dbReference type="SMART" id="SM00912">
    <property type="entry name" value="Haemagg_act"/>
    <property type="match status" value="1"/>
</dbReference>
<keyword evidence="3" id="KW-1266">Target cell cytoplasm</keyword>
<dbReference type="NCBIfam" id="TIGR01731">
    <property type="entry name" value="fil_hemag_20aa"/>
    <property type="match status" value="13"/>
</dbReference>
<dbReference type="InterPro" id="IPR006914">
    <property type="entry name" value="VENN_dom"/>
</dbReference>
<comment type="subcellular location">
    <subcellularLocation>
        <location evidence="1">Target cell</location>
        <location evidence="1">Target cell cytoplasm</location>
    </subcellularLocation>
</comment>
<dbReference type="NCBIfam" id="TIGR01901">
    <property type="entry name" value="adhes_NPXG"/>
    <property type="match status" value="1"/>
</dbReference>
<feature type="domain" description="Filamentous haemagglutinin FhaB/tRNA nuclease CdiA-like TPS" evidence="8">
    <location>
        <begin position="50"/>
        <end position="171"/>
    </location>
</feature>
<evidence type="ECO:0000256" key="7">
    <source>
        <dbReference type="SAM" id="SignalP"/>
    </source>
</evidence>
<dbReference type="InterPro" id="IPR012334">
    <property type="entry name" value="Pectin_lyas_fold"/>
</dbReference>
<evidence type="ECO:0000256" key="1">
    <source>
        <dbReference type="ARBA" id="ARBA00004219"/>
    </source>
</evidence>
<evidence type="ECO:0000256" key="2">
    <source>
        <dbReference type="ARBA" id="ARBA00022656"/>
    </source>
</evidence>
<dbReference type="Proteomes" id="UP000199576">
    <property type="component" value="Chromosome I"/>
</dbReference>
<feature type="chain" id="PRO_5046209738" evidence="7">
    <location>
        <begin position="35"/>
        <end position="2867"/>
    </location>
</feature>
<keyword evidence="10" id="KW-1185">Reference proteome</keyword>
<keyword evidence="4" id="KW-0843">Virulence</keyword>
<dbReference type="EMBL" id="LT629753">
    <property type="protein sequence ID" value="SDT59455.1"/>
    <property type="molecule type" value="Genomic_DNA"/>
</dbReference>
<evidence type="ECO:0000313" key="10">
    <source>
        <dbReference type="Proteomes" id="UP000199576"/>
    </source>
</evidence>
<protein>
    <submittedName>
        <fullName evidence="9">Filamentous hemagglutinin</fullName>
    </submittedName>
</protein>
<dbReference type="InterPro" id="IPR008638">
    <property type="entry name" value="FhaB/CdiA-like_TPS"/>
</dbReference>
<evidence type="ECO:0000256" key="4">
    <source>
        <dbReference type="ARBA" id="ARBA00023026"/>
    </source>
</evidence>
<keyword evidence="7" id="KW-0732">Signal</keyword>
<dbReference type="InterPro" id="IPR025157">
    <property type="entry name" value="Hemagglutinin_rpt"/>
</dbReference>
<proteinExistence type="inferred from homology"/>
<evidence type="ECO:0000256" key="3">
    <source>
        <dbReference type="ARBA" id="ARBA00022913"/>
    </source>
</evidence>
<organism evidence="9 10">
    <name type="scientific">Pseudomonas cedrina</name>
    <dbReference type="NCBI Taxonomy" id="651740"/>
    <lineage>
        <taxon>Bacteria</taxon>
        <taxon>Pseudomonadati</taxon>
        <taxon>Pseudomonadota</taxon>
        <taxon>Gammaproteobacteria</taxon>
        <taxon>Pseudomonadales</taxon>
        <taxon>Pseudomonadaceae</taxon>
        <taxon>Pseudomonas</taxon>
    </lineage>
</organism>
<evidence type="ECO:0000256" key="5">
    <source>
        <dbReference type="ARBA" id="ARBA00024043"/>
    </source>
</evidence>
<reference evidence="9 10" key="1">
    <citation type="submission" date="2016-10" db="EMBL/GenBank/DDBJ databases">
        <authorList>
            <person name="Varghese N."/>
            <person name="Submissions S."/>
        </authorList>
    </citation>
    <scope>NUCLEOTIDE SEQUENCE [LARGE SCALE GENOMIC DNA]</scope>
    <source>
        <strain evidence="9 10">BS2981</strain>
    </source>
</reference>
<dbReference type="InterPro" id="IPR010069">
    <property type="entry name" value="CdiA_FHA1_rpt"/>
</dbReference>
<dbReference type="Gene3D" id="2.160.20.10">
    <property type="entry name" value="Single-stranded right-handed beta-helix, Pectin lyase-like"/>
    <property type="match status" value="1"/>
</dbReference>